<sequence>MVVITLPVIAFFLMVIQFSYADDELKCLVCRSLVQELNSEIAKVDPKKKINVGTGRLSPDGDIKRNVLPYARSNVHLMDLLETVCGSFDDYVEGHYKDTGERAVVKIMINGQMNPDFSRVEPKLKDDLNKGLKFYCETIVEEFEDPIMKIFGHKSESRDEESDLCMKEAGFCEFHAEEDPYDFEKEEL</sequence>
<evidence type="ECO:0000313" key="4">
    <source>
        <dbReference type="EMBL" id="CAD7280168.1"/>
    </source>
</evidence>
<keyword evidence="2" id="KW-0732">Signal</keyword>
<feature type="domain" description="DUF3456" evidence="3">
    <location>
        <begin position="26"/>
        <end position="172"/>
    </location>
</feature>
<dbReference type="InterPro" id="IPR021852">
    <property type="entry name" value="DUF3456"/>
</dbReference>
<comment type="similarity">
    <text evidence="1">Belongs to the canopy family.</text>
</comment>
<dbReference type="Pfam" id="PF11938">
    <property type="entry name" value="DUF3456"/>
    <property type="match status" value="1"/>
</dbReference>
<dbReference type="GO" id="GO:0005783">
    <property type="term" value="C:endoplasmic reticulum"/>
    <property type="evidence" value="ECO:0007669"/>
    <property type="project" value="TreeGrafter"/>
</dbReference>
<dbReference type="EMBL" id="CAJPEX010001979">
    <property type="protein sequence ID" value="CAG0920320.1"/>
    <property type="molecule type" value="Genomic_DNA"/>
</dbReference>
<dbReference type="PANTHER" id="PTHR13341:SF2">
    <property type="entry name" value="PROTEIN SEELE"/>
    <property type="match status" value="1"/>
</dbReference>
<gene>
    <name evidence="4" type="ORF">NMOB1V02_LOCUS7831</name>
</gene>
<feature type="signal peptide" evidence="2">
    <location>
        <begin position="1"/>
        <end position="21"/>
    </location>
</feature>
<dbReference type="OrthoDB" id="6361920at2759"/>
<dbReference type="EMBL" id="OA884016">
    <property type="protein sequence ID" value="CAD7280168.1"/>
    <property type="molecule type" value="Genomic_DNA"/>
</dbReference>
<accession>A0A7R9GGL2</accession>
<dbReference type="PANTHER" id="PTHR13341">
    <property type="entry name" value="MIR-INTERACTING SAPOSIN-LIKE PROTEIN"/>
    <property type="match status" value="1"/>
</dbReference>
<evidence type="ECO:0000256" key="1">
    <source>
        <dbReference type="ARBA" id="ARBA00007285"/>
    </source>
</evidence>
<name>A0A7R9GGL2_9CRUS</name>
<evidence type="ECO:0000256" key="2">
    <source>
        <dbReference type="SAM" id="SignalP"/>
    </source>
</evidence>
<dbReference type="AlphaFoldDB" id="A0A7R9GGL2"/>
<protein>
    <recommendedName>
        <fullName evidence="3">DUF3456 domain-containing protein</fullName>
    </recommendedName>
</protein>
<proteinExistence type="inferred from homology"/>
<dbReference type="Proteomes" id="UP000678499">
    <property type="component" value="Unassembled WGS sequence"/>
</dbReference>
<reference evidence="4" key="1">
    <citation type="submission" date="2020-11" db="EMBL/GenBank/DDBJ databases">
        <authorList>
            <person name="Tran Van P."/>
        </authorList>
    </citation>
    <scope>NUCLEOTIDE SEQUENCE</scope>
</reference>
<evidence type="ECO:0000259" key="3">
    <source>
        <dbReference type="Pfam" id="PF11938"/>
    </source>
</evidence>
<feature type="chain" id="PRO_5036210732" description="DUF3456 domain-containing protein" evidence="2">
    <location>
        <begin position="22"/>
        <end position="188"/>
    </location>
</feature>
<keyword evidence="5" id="KW-1185">Reference proteome</keyword>
<dbReference type="InterPro" id="IPR042415">
    <property type="entry name" value="CNPY"/>
</dbReference>
<organism evidence="4">
    <name type="scientific">Notodromas monacha</name>
    <dbReference type="NCBI Taxonomy" id="399045"/>
    <lineage>
        <taxon>Eukaryota</taxon>
        <taxon>Metazoa</taxon>
        <taxon>Ecdysozoa</taxon>
        <taxon>Arthropoda</taxon>
        <taxon>Crustacea</taxon>
        <taxon>Oligostraca</taxon>
        <taxon>Ostracoda</taxon>
        <taxon>Podocopa</taxon>
        <taxon>Podocopida</taxon>
        <taxon>Cypridocopina</taxon>
        <taxon>Cypridoidea</taxon>
        <taxon>Cyprididae</taxon>
        <taxon>Notodromas</taxon>
    </lineage>
</organism>
<evidence type="ECO:0000313" key="5">
    <source>
        <dbReference type="Proteomes" id="UP000678499"/>
    </source>
</evidence>